<dbReference type="AlphaFoldDB" id="A0A1H6LR63"/>
<proteinExistence type="predicted"/>
<dbReference type="Proteomes" id="UP000198559">
    <property type="component" value="Unassembled WGS sequence"/>
</dbReference>
<protein>
    <submittedName>
        <fullName evidence="1">Secreted protein</fullName>
    </submittedName>
</protein>
<organism evidence="1 2">
    <name type="scientific">Bathymodiolus azoricus thioautotrophic gill symbiont</name>
    <dbReference type="NCBI Taxonomy" id="235205"/>
    <lineage>
        <taxon>Bacteria</taxon>
        <taxon>Pseudomonadati</taxon>
        <taxon>Pseudomonadota</taxon>
        <taxon>Gammaproteobacteria</taxon>
        <taxon>sulfur-oxidizing symbionts</taxon>
    </lineage>
</organism>
<accession>A0A1H6LR63</accession>
<sequence length="38" mass="4032">MVLSASTCISCNCLALMSSCANKMESFNIFSISLSLNP</sequence>
<evidence type="ECO:0000313" key="1">
    <source>
        <dbReference type="EMBL" id="SEH91170.1"/>
    </source>
</evidence>
<reference evidence="2" key="1">
    <citation type="submission" date="2016-06" db="EMBL/GenBank/DDBJ databases">
        <authorList>
            <person name="Petersen J."/>
            <person name="Sayavedra L."/>
        </authorList>
    </citation>
    <scope>NUCLEOTIDE SEQUENCE [LARGE SCALE GENOMIC DNA]</scope>
    <source>
        <strain evidence="2">BazSymB</strain>
    </source>
</reference>
<evidence type="ECO:0000313" key="2">
    <source>
        <dbReference type="Proteomes" id="UP000198559"/>
    </source>
</evidence>
<dbReference type="EMBL" id="CVUD02000232">
    <property type="protein sequence ID" value="SEH91170.1"/>
    <property type="molecule type" value="Genomic_DNA"/>
</dbReference>
<name>A0A1H6LR63_9GAMM</name>
<gene>
    <name evidence="1" type="ORF">BAZSYMB_SCAFFOLD00014_10</name>
</gene>